<dbReference type="CDD" id="cd00131">
    <property type="entry name" value="PAX"/>
    <property type="match status" value="1"/>
</dbReference>
<dbReference type="EMBL" id="OX597819">
    <property type="protein sequence ID" value="CAI9724961.1"/>
    <property type="molecule type" value="Genomic_DNA"/>
</dbReference>
<organism evidence="10 11">
    <name type="scientific">Octopus vulgaris</name>
    <name type="common">Common octopus</name>
    <dbReference type="NCBI Taxonomy" id="6645"/>
    <lineage>
        <taxon>Eukaryota</taxon>
        <taxon>Metazoa</taxon>
        <taxon>Spiralia</taxon>
        <taxon>Lophotrochozoa</taxon>
        <taxon>Mollusca</taxon>
        <taxon>Cephalopoda</taxon>
        <taxon>Coleoidea</taxon>
        <taxon>Octopodiformes</taxon>
        <taxon>Octopoda</taxon>
        <taxon>Incirrata</taxon>
        <taxon>Octopodidae</taxon>
        <taxon>Octopus</taxon>
    </lineage>
</organism>
<comment type="subcellular location">
    <subcellularLocation>
        <location evidence="1">Nucleus</location>
    </subcellularLocation>
</comment>
<evidence type="ECO:0000256" key="8">
    <source>
        <dbReference type="SAM" id="MobiDB-lite"/>
    </source>
</evidence>
<evidence type="ECO:0000256" key="2">
    <source>
        <dbReference type="ARBA" id="ARBA00022473"/>
    </source>
</evidence>
<accession>A0AA36B0F8</accession>
<name>A0AA36B0F8_OCTVU</name>
<gene>
    <name evidence="10" type="ORF">OCTVUL_1B021568</name>
</gene>
<dbReference type="Pfam" id="PF00292">
    <property type="entry name" value="PAX"/>
    <property type="match status" value="1"/>
</dbReference>
<evidence type="ECO:0000256" key="4">
    <source>
        <dbReference type="ARBA" id="ARBA00023015"/>
    </source>
</evidence>
<evidence type="ECO:0000256" key="1">
    <source>
        <dbReference type="ARBA" id="ARBA00004123"/>
    </source>
</evidence>
<keyword evidence="4" id="KW-0805">Transcription regulation</keyword>
<dbReference type="InterPro" id="IPR001523">
    <property type="entry name" value="Paired_dom"/>
</dbReference>
<feature type="region of interest" description="Disordered" evidence="8">
    <location>
        <begin position="148"/>
        <end position="236"/>
    </location>
</feature>
<dbReference type="InterPro" id="IPR036388">
    <property type="entry name" value="WH-like_DNA-bd_sf"/>
</dbReference>
<proteinExistence type="predicted"/>
<dbReference type="AlphaFoldDB" id="A0AA36B0F8"/>
<feature type="compositionally biased region" description="Polar residues" evidence="8">
    <location>
        <begin position="201"/>
        <end position="210"/>
    </location>
</feature>
<evidence type="ECO:0000256" key="7">
    <source>
        <dbReference type="ARBA" id="ARBA00023242"/>
    </source>
</evidence>
<evidence type="ECO:0000256" key="6">
    <source>
        <dbReference type="ARBA" id="ARBA00023163"/>
    </source>
</evidence>
<keyword evidence="7" id="KW-0539">Nucleus</keyword>
<feature type="domain" description="Paired" evidence="9">
    <location>
        <begin position="21"/>
        <end position="147"/>
    </location>
</feature>
<protein>
    <submittedName>
        <fullName evidence="10">Box Pax-5-like isoform X9</fullName>
    </submittedName>
</protein>
<dbReference type="SMART" id="SM00351">
    <property type="entry name" value="PAX"/>
    <property type="match status" value="1"/>
</dbReference>
<dbReference type="Proteomes" id="UP001162480">
    <property type="component" value="Chromosome 6"/>
</dbReference>
<dbReference type="GO" id="GO:0000978">
    <property type="term" value="F:RNA polymerase II cis-regulatory region sequence-specific DNA binding"/>
    <property type="evidence" value="ECO:0007669"/>
    <property type="project" value="TreeGrafter"/>
</dbReference>
<dbReference type="PANTHER" id="PTHR45636:SF20">
    <property type="entry name" value="PAIRED BOX PROTEIN PAX-5"/>
    <property type="match status" value="1"/>
</dbReference>
<dbReference type="Gene3D" id="1.10.10.10">
    <property type="entry name" value="Winged helix-like DNA-binding domain superfamily/Winged helix DNA-binding domain"/>
    <property type="match status" value="2"/>
</dbReference>
<evidence type="ECO:0000256" key="5">
    <source>
        <dbReference type="ARBA" id="ARBA00023125"/>
    </source>
</evidence>
<feature type="region of interest" description="Disordered" evidence="8">
    <location>
        <begin position="301"/>
        <end position="332"/>
    </location>
</feature>
<dbReference type="PROSITE" id="PS00034">
    <property type="entry name" value="PAIRED_1"/>
    <property type="match status" value="1"/>
</dbReference>
<dbReference type="InterPro" id="IPR043182">
    <property type="entry name" value="PAIRED_DNA-bd_dom"/>
</dbReference>
<dbReference type="FunFam" id="1.10.10.10:FF:000003">
    <property type="entry name" value="Paired box protein Pax-6"/>
    <property type="match status" value="1"/>
</dbReference>
<evidence type="ECO:0000313" key="10">
    <source>
        <dbReference type="EMBL" id="CAI9724961.1"/>
    </source>
</evidence>
<evidence type="ECO:0000259" key="9">
    <source>
        <dbReference type="PROSITE" id="PS51057"/>
    </source>
</evidence>
<dbReference type="PANTHER" id="PTHR45636">
    <property type="entry name" value="PAIRED BOX PROTEIN PAX-6-RELATED-RELATED"/>
    <property type="match status" value="1"/>
</dbReference>
<evidence type="ECO:0000313" key="11">
    <source>
        <dbReference type="Proteomes" id="UP001162480"/>
    </source>
</evidence>
<dbReference type="InterPro" id="IPR043565">
    <property type="entry name" value="PAX_fam"/>
</dbReference>
<dbReference type="SUPFAM" id="SSF46689">
    <property type="entry name" value="Homeodomain-like"/>
    <property type="match status" value="1"/>
</dbReference>
<dbReference type="FunFam" id="1.10.10.10:FF:000013">
    <property type="entry name" value="Paired box 8 isoform 1"/>
    <property type="match status" value="1"/>
</dbReference>
<dbReference type="GO" id="GO:0005634">
    <property type="term" value="C:nucleus"/>
    <property type="evidence" value="ECO:0007669"/>
    <property type="project" value="UniProtKB-SubCell"/>
</dbReference>
<keyword evidence="5" id="KW-0238">DNA-binding</keyword>
<keyword evidence="2" id="KW-0217">Developmental protein</keyword>
<dbReference type="GO" id="GO:0000981">
    <property type="term" value="F:DNA-binding transcription factor activity, RNA polymerase II-specific"/>
    <property type="evidence" value="ECO:0007669"/>
    <property type="project" value="TreeGrafter"/>
</dbReference>
<keyword evidence="11" id="KW-1185">Reference proteome</keyword>
<feature type="compositionally biased region" description="Low complexity" evidence="8">
    <location>
        <begin position="188"/>
        <end position="200"/>
    </location>
</feature>
<evidence type="ECO:0000256" key="3">
    <source>
        <dbReference type="ARBA" id="ARBA00022724"/>
    </source>
</evidence>
<reference evidence="10" key="1">
    <citation type="submission" date="2023-08" db="EMBL/GenBank/DDBJ databases">
        <authorList>
            <person name="Alioto T."/>
            <person name="Alioto T."/>
            <person name="Gomez Garrido J."/>
        </authorList>
    </citation>
    <scope>NUCLEOTIDE SEQUENCE</scope>
</reference>
<dbReference type="InterPro" id="IPR009057">
    <property type="entry name" value="Homeodomain-like_sf"/>
</dbReference>
<sequence length="443" mass="47850">MMLNGSKHNDTFSGFYEATEGHGGVNQLGGVFVNGRPLPDAVRQRIVELAHQGVRPCDISRQLRVSHGCVSKILGRYYETGSIKPGVIGGSKPKVATPKVVEAIARYKQENPTMFAWEIRDRLLSENICSQDNVPSVSSINRIVRNRAAEKAKGQPPQSSPSLQVEAPNPGIAQSQTPSGAEALTRPGSYSISGILGISSQNPGNLNNGSVKRKRDDTGDTVPNGHTDVENRTDAQNDQMIYSPEHHIVPTKLSRIDASSRELNSNGQNYSVYPAPFNTFVTNTSANDGQKEYQSIKQEIPLPGSLTSPGGGVEAHTGSNYSPPVAPATTYSSSQIYSSSPVGVSPLVQVAPTGYNGNIQANDYANNYGAAPAYGSYSYSEPWVRYPINNSPYYYTPSIRPGDPEVQERNLRGNRTTQSNKMENGKSSNLNPGVFNFTIKIAE</sequence>
<keyword evidence="3" id="KW-0563">Paired box</keyword>
<dbReference type="PRINTS" id="PR00027">
    <property type="entry name" value="PAIREDBOX"/>
</dbReference>
<keyword evidence="6" id="KW-0804">Transcription</keyword>
<dbReference type="PROSITE" id="PS51057">
    <property type="entry name" value="PAIRED_2"/>
    <property type="match status" value="1"/>
</dbReference>